<dbReference type="EMBL" id="CP162599">
    <property type="protein sequence ID" value="XDK32093.1"/>
    <property type="molecule type" value="Genomic_DNA"/>
</dbReference>
<keyword evidence="3 5" id="KW-0732">Signal</keyword>
<feature type="region of interest" description="Disordered" evidence="4">
    <location>
        <begin position="25"/>
        <end position="58"/>
    </location>
</feature>
<feature type="domain" description="Solute-binding protein family 5" evidence="6">
    <location>
        <begin position="85"/>
        <end position="442"/>
    </location>
</feature>
<sequence>MKFHKVKFLIVLLIVALVAAGCSDSGDNSSGNENDGNTEKGGELNIALNASPPSLDQPATAAAATRDTAMLMYETLVTVDAEYKTVPMLAETIDLSDDGKEYTFHLREGVKFHNGKEMIAEDVIASMERWLEQSSLTGNIFVDATWEAEDDYTVVLTLAAPSALTLDTLATTKQAPAIMPKENIESAPAEGVEEYIGTGPFKFVEWKQDQYIHFTKYEDYQPVEMEASGLSGKKEALVDDIFMHIVSDTSTRIAGLQSGEYDFAYDIPYDNFEQLDNDPNLETLLVPSANAVLKFNNVQGIGSDFKLREAINTGLDLDEIMMAAFPNKDFYWLAPGYMDVNLSNWSSDAGSEYYNQNDPEKAKEMLEDMGYDGEEFRILATRDYDYIYSLAVVIHEQLTNMGINSKLEIFDWPTLSQMTENENELGSWDATISGSSIVSTPPQLISLSPSWAGGVNDSFIVDTMEDIELAKDHEEAKELWDTLQLYAWEEHLPTIQLGGFSKVYSLNNKIKGVETLVGPIFWNVTVEE</sequence>
<proteinExistence type="inferred from homology"/>
<dbReference type="AlphaFoldDB" id="A0AB39HNY1"/>
<protein>
    <submittedName>
        <fullName evidence="7">ABC transporter substrate-binding protein</fullName>
    </submittedName>
</protein>
<dbReference type="RefSeq" id="WP_368652814.1">
    <property type="nucleotide sequence ID" value="NZ_CP162599.1"/>
</dbReference>
<evidence type="ECO:0000256" key="1">
    <source>
        <dbReference type="ARBA" id="ARBA00004193"/>
    </source>
</evidence>
<accession>A0AB39HNY1</accession>
<dbReference type="InterPro" id="IPR039424">
    <property type="entry name" value="SBP_5"/>
</dbReference>
<evidence type="ECO:0000259" key="6">
    <source>
        <dbReference type="Pfam" id="PF00496"/>
    </source>
</evidence>
<organism evidence="7">
    <name type="scientific">Ornithinibacillus sp. 4-3</name>
    <dbReference type="NCBI Taxonomy" id="3231488"/>
    <lineage>
        <taxon>Bacteria</taxon>
        <taxon>Bacillati</taxon>
        <taxon>Bacillota</taxon>
        <taxon>Bacilli</taxon>
        <taxon>Bacillales</taxon>
        <taxon>Bacillaceae</taxon>
        <taxon>Ornithinibacillus</taxon>
    </lineage>
</organism>
<comment type="subcellular location">
    <subcellularLocation>
        <location evidence="1">Cell membrane</location>
        <topology evidence="1">Lipid-anchor</topology>
    </subcellularLocation>
</comment>
<dbReference type="PROSITE" id="PS01040">
    <property type="entry name" value="SBP_BACTERIAL_5"/>
    <property type="match status" value="1"/>
</dbReference>
<dbReference type="Gene3D" id="3.10.105.10">
    <property type="entry name" value="Dipeptide-binding Protein, Domain 3"/>
    <property type="match status" value="1"/>
</dbReference>
<reference evidence="7" key="1">
    <citation type="submission" date="2024-07" db="EMBL/GenBank/DDBJ databases">
        <title>Halotolerant mesophilic bacterium Ornithinibacillus sp. 4-3, sp. nov., isolated from soil.</title>
        <authorList>
            <person name="Sidarenka A.V."/>
            <person name="Guliayeva D.E."/>
            <person name="Leanovich S.I."/>
            <person name="Hileuskaya K.S."/>
            <person name="Akhremchuk A.E."/>
            <person name="Sikolenko M.A."/>
            <person name="Valentovich L.N."/>
        </authorList>
    </citation>
    <scope>NUCLEOTIDE SEQUENCE</scope>
    <source>
        <strain evidence="7">4-3</strain>
    </source>
</reference>
<dbReference type="InterPro" id="IPR030678">
    <property type="entry name" value="Peptide/Ni-bd"/>
</dbReference>
<comment type="similarity">
    <text evidence="2">Belongs to the bacterial solute-binding protein 5 family.</text>
</comment>
<evidence type="ECO:0000313" key="7">
    <source>
        <dbReference type="EMBL" id="XDK32093.1"/>
    </source>
</evidence>
<dbReference type="PROSITE" id="PS51257">
    <property type="entry name" value="PROKAR_LIPOPROTEIN"/>
    <property type="match status" value="1"/>
</dbReference>
<dbReference type="InterPro" id="IPR000914">
    <property type="entry name" value="SBP_5_dom"/>
</dbReference>
<evidence type="ECO:0000256" key="3">
    <source>
        <dbReference type="ARBA" id="ARBA00022729"/>
    </source>
</evidence>
<dbReference type="GO" id="GO:1904680">
    <property type="term" value="F:peptide transmembrane transporter activity"/>
    <property type="evidence" value="ECO:0007669"/>
    <property type="project" value="TreeGrafter"/>
</dbReference>
<dbReference type="PIRSF" id="PIRSF002741">
    <property type="entry name" value="MppA"/>
    <property type="match status" value="1"/>
</dbReference>
<dbReference type="InterPro" id="IPR023765">
    <property type="entry name" value="SBP_5_CS"/>
</dbReference>
<gene>
    <name evidence="7" type="ORF">AB4Y30_13895</name>
</gene>
<dbReference type="GO" id="GO:0015833">
    <property type="term" value="P:peptide transport"/>
    <property type="evidence" value="ECO:0007669"/>
    <property type="project" value="TreeGrafter"/>
</dbReference>
<dbReference type="SUPFAM" id="SSF53850">
    <property type="entry name" value="Periplasmic binding protein-like II"/>
    <property type="match status" value="1"/>
</dbReference>
<feature type="compositionally biased region" description="Low complexity" evidence="4">
    <location>
        <begin position="25"/>
        <end position="35"/>
    </location>
</feature>
<dbReference type="GO" id="GO:0042597">
    <property type="term" value="C:periplasmic space"/>
    <property type="evidence" value="ECO:0007669"/>
    <property type="project" value="UniProtKB-ARBA"/>
</dbReference>
<dbReference type="PANTHER" id="PTHR30290">
    <property type="entry name" value="PERIPLASMIC BINDING COMPONENT OF ABC TRANSPORTER"/>
    <property type="match status" value="1"/>
</dbReference>
<name>A0AB39HNY1_9BACI</name>
<dbReference type="PANTHER" id="PTHR30290:SF38">
    <property type="entry name" value="D,D-DIPEPTIDE-BINDING PERIPLASMIC PROTEIN DDPA-RELATED"/>
    <property type="match status" value="1"/>
</dbReference>
<dbReference type="Pfam" id="PF00496">
    <property type="entry name" value="SBP_bac_5"/>
    <property type="match status" value="1"/>
</dbReference>
<dbReference type="Gene3D" id="3.40.190.10">
    <property type="entry name" value="Periplasmic binding protein-like II"/>
    <property type="match status" value="1"/>
</dbReference>
<evidence type="ECO:0000256" key="5">
    <source>
        <dbReference type="SAM" id="SignalP"/>
    </source>
</evidence>
<dbReference type="Gene3D" id="3.90.76.10">
    <property type="entry name" value="Dipeptide-binding Protein, Domain 1"/>
    <property type="match status" value="1"/>
</dbReference>
<feature type="signal peptide" evidence="5">
    <location>
        <begin position="1"/>
        <end position="20"/>
    </location>
</feature>
<evidence type="ECO:0000256" key="4">
    <source>
        <dbReference type="SAM" id="MobiDB-lite"/>
    </source>
</evidence>
<evidence type="ECO:0000256" key="2">
    <source>
        <dbReference type="ARBA" id="ARBA00005695"/>
    </source>
</evidence>
<feature type="chain" id="PRO_5044307181" evidence="5">
    <location>
        <begin position="21"/>
        <end position="528"/>
    </location>
</feature>
<dbReference type="GO" id="GO:0043190">
    <property type="term" value="C:ATP-binding cassette (ABC) transporter complex"/>
    <property type="evidence" value="ECO:0007669"/>
    <property type="project" value="InterPro"/>
</dbReference>